<evidence type="ECO:0000259" key="2">
    <source>
        <dbReference type="Pfam" id="PF03795"/>
    </source>
</evidence>
<dbReference type="Proteomes" id="UP000614410">
    <property type="component" value="Unassembled WGS sequence"/>
</dbReference>
<dbReference type="AlphaFoldDB" id="A0A934N8Q3"/>
<reference evidence="3 4" key="1">
    <citation type="submission" date="2020-10" db="EMBL/GenBank/DDBJ databases">
        <title>Ca. Dormibacterota MAGs.</title>
        <authorList>
            <person name="Montgomery K."/>
        </authorList>
    </citation>
    <scope>NUCLEOTIDE SEQUENCE [LARGE SCALE GENOMIC DNA]</scope>
    <source>
        <strain evidence="3">Mitchell_Peninsula_5</strain>
    </source>
</reference>
<sequence>MAQYMVSVCHADNPDFAPGERERTIRDVDALNEELQTSGAFVFAAGLHPSSTATTLRAKGSDVITTDGPFAEGAEHIGGFWIINTDDLDAALEWGQKAVRACAATIEVRPVAEEPPS</sequence>
<dbReference type="SUPFAM" id="SSF54909">
    <property type="entry name" value="Dimeric alpha+beta barrel"/>
    <property type="match status" value="1"/>
</dbReference>
<gene>
    <name evidence="3" type="ORF">JF887_01730</name>
</gene>
<dbReference type="InterPro" id="IPR005545">
    <property type="entry name" value="YCII"/>
</dbReference>
<organism evidence="3 4">
    <name type="scientific">Candidatus Amunia macphersoniae</name>
    <dbReference type="NCBI Taxonomy" id="3127014"/>
    <lineage>
        <taxon>Bacteria</taxon>
        <taxon>Bacillati</taxon>
        <taxon>Candidatus Dormiibacterota</taxon>
        <taxon>Candidatus Dormibacteria</taxon>
        <taxon>Candidatus Aeolococcales</taxon>
        <taxon>Candidatus Aeolococcaceae</taxon>
        <taxon>Candidatus Amunia</taxon>
    </lineage>
</organism>
<dbReference type="PANTHER" id="PTHR35174:SF3">
    <property type="entry name" value="BLL7171 PROTEIN"/>
    <property type="match status" value="1"/>
</dbReference>
<accession>A0A934N8Q3</accession>
<dbReference type="PANTHER" id="PTHR35174">
    <property type="entry name" value="BLL7171 PROTEIN-RELATED"/>
    <property type="match status" value="1"/>
</dbReference>
<evidence type="ECO:0000313" key="4">
    <source>
        <dbReference type="Proteomes" id="UP000614410"/>
    </source>
</evidence>
<dbReference type="Gene3D" id="3.30.70.1060">
    <property type="entry name" value="Dimeric alpha+beta barrel"/>
    <property type="match status" value="1"/>
</dbReference>
<proteinExistence type="inferred from homology"/>
<dbReference type="InterPro" id="IPR011008">
    <property type="entry name" value="Dimeric_a/b-barrel"/>
</dbReference>
<evidence type="ECO:0000313" key="3">
    <source>
        <dbReference type="EMBL" id="MBJ7608137.1"/>
    </source>
</evidence>
<dbReference type="EMBL" id="JAEKNN010000008">
    <property type="protein sequence ID" value="MBJ7608137.1"/>
    <property type="molecule type" value="Genomic_DNA"/>
</dbReference>
<evidence type="ECO:0000256" key="1">
    <source>
        <dbReference type="ARBA" id="ARBA00007689"/>
    </source>
</evidence>
<dbReference type="Pfam" id="PF03795">
    <property type="entry name" value="YCII"/>
    <property type="match status" value="1"/>
</dbReference>
<protein>
    <recommendedName>
        <fullName evidence="2">YCII-related domain-containing protein</fullName>
    </recommendedName>
</protein>
<comment type="similarity">
    <text evidence="1">Belongs to the YciI family.</text>
</comment>
<comment type="caution">
    <text evidence="3">The sequence shown here is derived from an EMBL/GenBank/DDBJ whole genome shotgun (WGS) entry which is preliminary data.</text>
</comment>
<feature type="domain" description="YCII-related" evidence="2">
    <location>
        <begin position="10"/>
        <end position="113"/>
    </location>
</feature>
<name>A0A934N8Q3_9BACT</name>